<evidence type="ECO:0000256" key="5">
    <source>
        <dbReference type="ARBA" id="ARBA00022692"/>
    </source>
</evidence>
<keyword evidence="3" id="KW-0813">Transport</keyword>
<evidence type="ECO:0000256" key="6">
    <source>
        <dbReference type="ARBA" id="ARBA00022989"/>
    </source>
</evidence>
<keyword evidence="4" id="KW-1003">Cell membrane</keyword>
<feature type="transmembrane region" description="Helical" evidence="8">
    <location>
        <begin position="221"/>
        <end position="247"/>
    </location>
</feature>
<dbReference type="Proteomes" id="UP001375743">
    <property type="component" value="Unassembled WGS sequence"/>
</dbReference>
<comment type="similarity">
    <text evidence="2">Belongs to the auxin efflux carrier (TC 2.A.69) family.</text>
</comment>
<name>A0ABU8XV19_9PROT</name>
<feature type="transmembrane region" description="Helical" evidence="8">
    <location>
        <begin position="6"/>
        <end position="26"/>
    </location>
</feature>
<protein>
    <submittedName>
        <fullName evidence="9">AEC family transporter</fullName>
    </submittedName>
</protein>
<comment type="caution">
    <text evidence="9">The sequence shown here is derived from an EMBL/GenBank/DDBJ whole genome shotgun (WGS) entry which is preliminary data.</text>
</comment>
<evidence type="ECO:0000313" key="9">
    <source>
        <dbReference type="EMBL" id="MEK0085040.1"/>
    </source>
</evidence>
<proteinExistence type="inferred from homology"/>
<organism evidence="9 10">
    <name type="scientific">Benzoatithermus flavus</name>
    <dbReference type="NCBI Taxonomy" id="3108223"/>
    <lineage>
        <taxon>Bacteria</taxon>
        <taxon>Pseudomonadati</taxon>
        <taxon>Pseudomonadota</taxon>
        <taxon>Alphaproteobacteria</taxon>
        <taxon>Geminicoccales</taxon>
        <taxon>Geminicoccaceae</taxon>
        <taxon>Benzoatithermus</taxon>
    </lineage>
</organism>
<sequence>MAIILGVALPFFAVLLCGMLAARLRLLDEPGLFGLNAFVFWFALPALLFQKVAATPFERLTDGTLYVGYEGSCLLAYLLVLVLFRRLGRRSLPEAAICAFAAAWGNVGYMGVPLLIAAYGEGRALPSVLAVVLDTSILQTLTILLIEHGGGTGKGGVRAVARAVVCNPLILAVLAGGVLAWLRLPLPAPVAGFLGLLGPAAGPGALFALGATLRGGALTRGIGLIGAVTAAKLLLLPAIAWLLLRAVPVPSDLAAPLLVSTALPTAASVFVIAQRYQVLERQVAAIVFASHLLGILTLTGVLVLLGT</sequence>
<evidence type="ECO:0000256" key="2">
    <source>
        <dbReference type="ARBA" id="ARBA00010145"/>
    </source>
</evidence>
<dbReference type="PANTHER" id="PTHR36838">
    <property type="entry name" value="AUXIN EFFLUX CARRIER FAMILY PROTEIN"/>
    <property type="match status" value="1"/>
</dbReference>
<dbReference type="Pfam" id="PF03547">
    <property type="entry name" value="Mem_trans"/>
    <property type="match status" value="2"/>
</dbReference>
<dbReference type="PANTHER" id="PTHR36838:SF3">
    <property type="entry name" value="TRANSPORTER AUXIN EFFLUX CARRIER EC FAMILY"/>
    <property type="match status" value="1"/>
</dbReference>
<feature type="transmembrane region" description="Helical" evidence="8">
    <location>
        <begin position="159"/>
        <end position="182"/>
    </location>
</feature>
<evidence type="ECO:0000256" key="3">
    <source>
        <dbReference type="ARBA" id="ARBA00022448"/>
    </source>
</evidence>
<feature type="transmembrane region" description="Helical" evidence="8">
    <location>
        <begin position="125"/>
        <end position="147"/>
    </location>
</feature>
<dbReference type="RefSeq" id="WP_418160887.1">
    <property type="nucleotide sequence ID" value="NZ_JBBLZC010000021.1"/>
</dbReference>
<feature type="transmembrane region" description="Helical" evidence="8">
    <location>
        <begin position="188"/>
        <end position="209"/>
    </location>
</feature>
<evidence type="ECO:0000256" key="1">
    <source>
        <dbReference type="ARBA" id="ARBA00004651"/>
    </source>
</evidence>
<keyword evidence="5 8" id="KW-0812">Transmembrane</keyword>
<comment type="subcellular location">
    <subcellularLocation>
        <location evidence="1">Cell membrane</location>
        <topology evidence="1">Multi-pass membrane protein</topology>
    </subcellularLocation>
</comment>
<evidence type="ECO:0000256" key="4">
    <source>
        <dbReference type="ARBA" id="ARBA00022475"/>
    </source>
</evidence>
<feature type="transmembrane region" description="Helical" evidence="8">
    <location>
        <begin position="96"/>
        <end position="119"/>
    </location>
</feature>
<feature type="transmembrane region" description="Helical" evidence="8">
    <location>
        <begin position="65"/>
        <end position="84"/>
    </location>
</feature>
<keyword evidence="10" id="KW-1185">Reference proteome</keyword>
<accession>A0ABU8XV19</accession>
<keyword evidence="6 8" id="KW-1133">Transmembrane helix</keyword>
<evidence type="ECO:0000313" key="10">
    <source>
        <dbReference type="Proteomes" id="UP001375743"/>
    </source>
</evidence>
<dbReference type="Gene3D" id="1.20.1530.20">
    <property type="match status" value="1"/>
</dbReference>
<dbReference type="InterPro" id="IPR038770">
    <property type="entry name" value="Na+/solute_symporter_sf"/>
</dbReference>
<evidence type="ECO:0000256" key="7">
    <source>
        <dbReference type="ARBA" id="ARBA00023136"/>
    </source>
</evidence>
<feature type="transmembrane region" description="Helical" evidence="8">
    <location>
        <begin position="253"/>
        <end position="273"/>
    </location>
</feature>
<gene>
    <name evidence="9" type="ORF">U1T56_17940</name>
</gene>
<feature type="transmembrane region" description="Helical" evidence="8">
    <location>
        <begin position="285"/>
        <end position="305"/>
    </location>
</feature>
<feature type="transmembrane region" description="Helical" evidence="8">
    <location>
        <begin position="33"/>
        <end position="53"/>
    </location>
</feature>
<keyword evidence="7 8" id="KW-0472">Membrane</keyword>
<evidence type="ECO:0000256" key="8">
    <source>
        <dbReference type="SAM" id="Phobius"/>
    </source>
</evidence>
<dbReference type="EMBL" id="JBBLZC010000021">
    <property type="protein sequence ID" value="MEK0085040.1"/>
    <property type="molecule type" value="Genomic_DNA"/>
</dbReference>
<reference evidence="9 10" key="1">
    <citation type="submission" date="2024-01" db="EMBL/GenBank/DDBJ databases">
        <title>Multi-omics insights into the function and evolution of sodium benzoate biodegradation pathways in Benzoatithermus flavus gen. nov., sp. nov. from hot spring.</title>
        <authorList>
            <person name="Hu C.-J."/>
            <person name="Li W.-J."/>
        </authorList>
    </citation>
    <scope>NUCLEOTIDE SEQUENCE [LARGE SCALE GENOMIC DNA]</scope>
    <source>
        <strain evidence="9 10">SYSU G07066</strain>
    </source>
</reference>
<dbReference type="InterPro" id="IPR004776">
    <property type="entry name" value="Mem_transp_PIN-like"/>
</dbReference>